<dbReference type="InterPro" id="IPR003060">
    <property type="entry name" value="Pyocin_killer"/>
</dbReference>
<sequence length="680" mass="72089">MLYDAEPDNHQLFKMSLEPFVISESDGLAVEYNADVSSQYIANLQGRLPELEKARAPLVAEEKARQEAEAEAQRKAEEDAQRAADEAAARQEAQQVTQQLGANFNAITAPMGDKVQQRVQAVDATQAQISTQIGSAVTTATQSVQAKASEAQQHASSSLASSESLISSAFRGQIASAAQASGESRVSAFNTRIDQIVSEATSFSEARKQALTQFTANAAAEVEAETARLAEQVRATPTQASSESAQAALRQFTESTYANVNTFAQQTEAALQAKAQEVTAAIAEAQRVANEGLQQAADGVQGEITQAANTLAMPAITAPLVSVAGFGTAALELAQLGASLANAVNRITQVVTAGPGAYVATFAVLTLYSDQAGKDSDKVPDGVRTALALEASTLGLSPDADLQSAAEAGGTVDMPVRLTSRTEEDQDNKSQIAVVVTNAVPTPQGVPVRAATFTPATGRYEVTVPAKSTVPDAPPLTLTWTPANPPGSQNPSSTTPVVPQPVPVYEGATITPVQAEPESYPGVPLDLDDLIVIFPADSGIPPLYLVFSKPPVSALEVDIYGNFTGRPRNGNHLDHMPAQGALATSLRSNFPGIQDKRVRELMRKGASIAIPARIHQKYSETYGGRNTKEKQRKDAENLRRAVDSNFDAIKNALIEEGFSEEDVEEARAKLHRINEEQGWY</sequence>
<dbReference type="AlphaFoldDB" id="A0A6A9JU11"/>
<accession>A0A6A9JU11</accession>
<dbReference type="Pfam" id="PF06958">
    <property type="entry name" value="Pyocin_S"/>
    <property type="match status" value="1"/>
</dbReference>
<feature type="region of interest" description="Disordered" evidence="4">
    <location>
        <begin position="62"/>
        <end position="92"/>
    </location>
</feature>
<evidence type="ECO:0000256" key="3">
    <source>
        <dbReference type="ARBA" id="ARBA00023048"/>
    </source>
</evidence>
<keyword evidence="2" id="KW-0044">Antibiotic</keyword>
<keyword evidence="3" id="KW-0078">Bacteriocin</keyword>
<dbReference type="GO" id="GO:0031640">
    <property type="term" value="P:killing of cells of another organism"/>
    <property type="evidence" value="ECO:0007669"/>
    <property type="project" value="UniProtKB-KW"/>
</dbReference>
<dbReference type="InterPro" id="IPR036302">
    <property type="entry name" value="Pyosin/cloacin_T_dom_sf"/>
</dbReference>
<dbReference type="SUPFAM" id="SSF69369">
    <property type="entry name" value="Cloacin translocation domain"/>
    <property type="match status" value="1"/>
</dbReference>
<keyword evidence="1" id="KW-0929">Antimicrobial</keyword>
<feature type="compositionally biased region" description="Basic and acidic residues" evidence="4">
    <location>
        <begin position="62"/>
        <end position="89"/>
    </location>
</feature>
<dbReference type="GO" id="GO:0042742">
    <property type="term" value="P:defense response to bacterium"/>
    <property type="evidence" value="ECO:0007669"/>
    <property type="project" value="UniProtKB-KW"/>
</dbReference>
<reference evidence="6" key="1">
    <citation type="submission" date="2019-11" db="EMBL/GenBank/DDBJ databases">
        <title>Genomes of ocular Pseudomonas aeruginosa isolates.</title>
        <authorList>
            <person name="Khan M."/>
            <person name="Rice S.A."/>
            <person name="Willcox M.D.P."/>
            <person name="Stapleton F."/>
        </authorList>
    </citation>
    <scope>NUCLEOTIDE SEQUENCE</scope>
    <source>
        <strain evidence="6">PA206</strain>
    </source>
</reference>
<evidence type="ECO:0000256" key="4">
    <source>
        <dbReference type="SAM" id="MobiDB-lite"/>
    </source>
</evidence>
<proteinExistence type="predicted"/>
<comment type="caution">
    <text evidence="6">The sequence shown here is derived from an EMBL/GenBank/DDBJ whole genome shotgun (WGS) entry which is preliminary data.</text>
</comment>
<evidence type="ECO:0000313" key="6">
    <source>
        <dbReference type="EMBL" id="MUI59340.1"/>
    </source>
</evidence>
<protein>
    <submittedName>
        <fullName evidence="6">Pyocin killing protein</fullName>
    </submittedName>
</protein>
<evidence type="ECO:0000259" key="5">
    <source>
        <dbReference type="Pfam" id="PF06958"/>
    </source>
</evidence>
<evidence type="ECO:0000256" key="1">
    <source>
        <dbReference type="ARBA" id="ARBA00022529"/>
    </source>
</evidence>
<dbReference type="InterPro" id="IPR016128">
    <property type="entry name" value="Pyosin/cloacin_T_dom"/>
</dbReference>
<dbReference type="GO" id="GO:0004519">
    <property type="term" value="F:endonuclease activity"/>
    <property type="evidence" value="ECO:0007669"/>
    <property type="project" value="InterPro"/>
</dbReference>
<feature type="domain" description="Pyosin/cloacin translocation" evidence="5">
    <location>
        <begin position="402"/>
        <end position="546"/>
    </location>
</feature>
<evidence type="ECO:0000256" key="2">
    <source>
        <dbReference type="ARBA" id="ARBA00023022"/>
    </source>
</evidence>
<name>A0A6A9JU11_PSEAI</name>
<dbReference type="GO" id="GO:0019835">
    <property type="term" value="P:cytolysis"/>
    <property type="evidence" value="ECO:0007669"/>
    <property type="project" value="InterPro"/>
</dbReference>
<dbReference type="GO" id="GO:0005102">
    <property type="term" value="F:signaling receptor binding"/>
    <property type="evidence" value="ECO:0007669"/>
    <property type="project" value="InterPro"/>
</dbReference>
<dbReference type="EMBL" id="WOAJ01000006">
    <property type="protein sequence ID" value="MUI59340.1"/>
    <property type="molecule type" value="Genomic_DNA"/>
</dbReference>
<gene>
    <name evidence="6" type="ORF">GNQ20_16180</name>
</gene>
<dbReference type="PRINTS" id="PR01300">
    <property type="entry name" value="PYOCINKILLER"/>
</dbReference>
<organism evidence="6">
    <name type="scientific">Pseudomonas aeruginosa</name>
    <dbReference type="NCBI Taxonomy" id="287"/>
    <lineage>
        <taxon>Bacteria</taxon>
        <taxon>Pseudomonadati</taxon>
        <taxon>Pseudomonadota</taxon>
        <taxon>Gammaproteobacteria</taxon>
        <taxon>Pseudomonadales</taxon>
        <taxon>Pseudomonadaceae</taxon>
        <taxon>Pseudomonas</taxon>
    </lineage>
</organism>